<reference evidence="3 4" key="1">
    <citation type="submission" date="2020-08" db="EMBL/GenBank/DDBJ databases">
        <title>The Agave Microbiome: Exploring the role of microbial communities in plant adaptations to desert environments.</title>
        <authorList>
            <person name="Partida-Martinez L.P."/>
        </authorList>
    </citation>
    <scope>NUCLEOTIDE SEQUENCE [LARGE SCALE GENOMIC DNA]</scope>
    <source>
        <strain evidence="3 4">AS3.13</strain>
    </source>
</reference>
<evidence type="ECO:0000313" key="3">
    <source>
        <dbReference type="EMBL" id="MBB6506172.1"/>
    </source>
</evidence>
<dbReference type="GO" id="GO:0006516">
    <property type="term" value="P:glycoprotein catabolic process"/>
    <property type="evidence" value="ECO:0007669"/>
    <property type="project" value="TreeGrafter"/>
</dbReference>
<protein>
    <submittedName>
        <fullName evidence="3">Putative alpha-1,2-mannosidase</fullName>
    </submittedName>
</protein>
<reference evidence="3 4" key="2">
    <citation type="submission" date="2020-08" db="EMBL/GenBank/DDBJ databases">
        <authorList>
            <person name="Partida-Martinez L."/>
            <person name="Huntemann M."/>
            <person name="Clum A."/>
            <person name="Wang J."/>
            <person name="Palaniappan K."/>
            <person name="Ritter S."/>
            <person name="Chen I.-M."/>
            <person name="Stamatis D."/>
            <person name="Reddy T."/>
            <person name="O'Malley R."/>
            <person name="Daum C."/>
            <person name="Shapiro N."/>
            <person name="Ivanova N."/>
            <person name="Kyrpides N."/>
            <person name="Woyke T."/>
        </authorList>
    </citation>
    <scope>NUCLEOTIDE SEQUENCE [LARGE SCALE GENOMIC DNA]</scope>
    <source>
        <strain evidence="3 4">AS3.13</strain>
    </source>
</reference>
<dbReference type="EMBL" id="JACHBT010000018">
    <property type="protein sequence ID" value="MBB6506172.1"/>
    <property type="molecule type" value="Genomic_DNA"/>
</dbReference>
<evidence type="ECO:0000256" key="1">
    <source>
        <dbReference type="SAM" id="MobiDB-lite"/>
    </source>
</evidence>
<dbReference type="RefSeq" id="WP_184507517.1">
    <property type="nucleotide sequence ID" value="NZ_JACHBT010000018.1"/>
</dbReference>
<comment type="caution">
    <text evidence="3">The sequence shown here is derived from an EMBL/GenBank/DDBJ whole genome shotgun (WGS) entry which is preliminary data.</text>
</comment>
<dbReference type="InterPro" id="IPR050883">
    <property type="entry name" value="PNGase"/>
</dbReference>
<dbReference type="AlphaFoldDB" id="A0A7X0JGA2"/>
<dbReference type="GO" id="GO:0000224">
    <property type="term" value="F:peptide-N4-(N-acetyl-beta-glucosaminyl)asparagine amidase activity"/>
    <property type="evidence" value="ECO:0007669"/>
    <property type="project" value="TreeGrafter"/>
</dbReference>
<dbReference type="Pfam" id="PF07971">
    <property type="entry name" value="Glyco_hydro_92"/>
    <property type="match status" value="1"/>
</dbReference>
<feature type="non-terminal residue" evidence="3">
    <location>
        <position position="1"/>
    </location>
</feature>
<dbReference type="Gene3D" id="3.30.2080.10">
    <property type="entry name" value="GH92 mannosidase domain"/>
    <property type="match status" value="1"/>
</dbReference>
<dbReference type="Proteomes" id="UP000522313">
    <property type="component" value="Unassembled WGS sequence"/>
</dbReference>
<organism evidence="3 4">
    <name type="scientific">Sphingomonas endophytica</name>
    <dbReference type="NCBI Taxonomy" id="869719"/>
    <lineage>
        <taxon>Bacteria</taxon>
        <taxon>Pseudomonadati</taxon>
        <taxon>Pseudomonadota</taxon>
        <taxon>Alphaproteobacteria</taxon>
        <taxon>Sphingomonadales</taxon>
        <taxon>Sphingomonadaceae</taxon>
        <taxon>Sphingomonas</taxon>
    </lineage>
</organism>
<proteinExistence type="predicted"/>
<dbReference type="PANTHER" id="PTHR12143">
    <property type="entry name" value="PEPTIDE N-GLYCANASE PNGASE -RELATED"/>
    <property type="match status" value="1"/>
</dbReference>
<gene>
    <name evidence="3" type="ORF">F4693_003169</name>
</gene>
<accession>A0A7X0JGA2</accession>
<feature type="region of interest" description="Disordered" evidence="1">
    <location>
        <begin position="57"/>
        <end position="76"/>
    </location>
</feature>
<sequence>PGGKVLTIEAENNSRDNVYIQSATLNGTPYARPWLSREALQAGGTLRFVMGSTPNKQWGTATADRPFSMSAPGAVK</sequence>
<dbReference type="GO" id="GO:0005829">
    <property type="term" value="C:cytosol"/>
    <property type="evidence" value="ECO:0007669"/>
    <property type="project" value="TreeGrafter"/>
</dbReference>
<evidence type="ECO:0000313" key="4">
    <source>
        <dbReference type="Proteomes" id="UP000522313"/>
    </source>
</evidence>
<evidence type="ECO:0000259" key="2">
    <source>
        <dbReference type="Pfam" id="PF07971"/>
    </source>
</evidence>
<name>A0A7X0JGA2_9SPHN</name>
<dbReference type="InterPro" id="IPR012939">
    <property type="entry name" value="Glyco_hydro_92"/>
</dbReference>
<feature type="domain" description="Glycosyl hydrolase family 92" evidence="2">
    <location>
        <begin position="2"/>
        <end position="52"/>
    </location>
</feature>
<dbReference type="PANTHER" id="PTHR12143:SF43">
    <property type="entry name" value="PUTATIVE-RELATED"/>
    <property type="match status" value="1"/>
</dbReference>